<protein>
    <submittedName>
        <fullName evidence="6">Spermidine synthase-like</fullName>
    </submittedName>
</protein>
<dbReference type="InterPro" id="IPR029063">
    <property type="entry name" value="SAM-dependent_MTases_sf"/>
</dbReference>
<dbReference type="GO" id="GO:0004766">
    <property type="term" value="F:spermidine synthase activity"/>
    <property type="evidence" value="ECO:0007669"/>
    <property type="project" value="TreeGrafter"/>
</dbReference>
<dbReference type="GO" id="GO:0008295">
    <property type="term" value="P:spermidine biosynthetic process"/>
    <property type="evidence" value="ECO:0007669"/>
    <property type="project" value="TreeGrafter"/>
</dbReference>
<evidence type="ECO:0000313" key="6">
    <source>
        <dbReference type="RefSeq" id="XP_031553874.1"/>
    </source>
</evidence>
<dbReference type="InterPro" id="IPR035246">
    <property type="entry name" value="Spermidine_synt_N"/>
</dbReference>
<dbReference type="SUPFAM" id="SSF53335">
    <property type="entry name" value="S-adenosyl-L-methionine-dependent methyltransferases"/>
    <property type="match status" value="1"/>
</dbReference>
<keyword evidence="2 3" id="KW-0808">Transferase</keyword>
<evidence type="ECO:0000256" key="3">
    <source>
        <dbReference type="PROSITE-ProRule" id="PRU00354"/>
    </source>
</evidence>
<dbReference type="GO" id="GO:0005829">
    <property type="term" value="C:cytosol"/>
    <property type="evidence" value="ECO:0007669"/>
    <property type="project" value="TreeGrafter"/>
</dbReference>
<dbReference type="AlphaFoldDB" id="A0A6P8HBT2"/>
<keyword evidence="5" id="KW-1185">Reference proteome</keyword>
<dbReference type="Gene3D" id="3.40.50.150">
    <property type="entry name" value="Vaccinia Virus protein VP39"/>
    <property type="match status" value="1"/>
</dbReference>
<dbReference type="RefSeq" id="XP_031553874.1">
    <property type="nucleotide sequence ID" value="XM_031698014.1"/>
</dbReference>
<dbReference type="Gene3D" id="2.30.140.10">
    <property type="entry name" value="Spermidine synthase, tetramerisation domain"/>
    <property type="match status" value="1"/>
</dbReference>
<dbReference type="PROSITE" id="PS51006">
    <property type="entry name" value="PABS_2"/>
    <property type="match status" value="1"/>
</dbReference>
<keyword evidence="3" id="KW-0620">Polyamine biosynthesis</keyword>
<name>A0A6P8HBT2_ACTTE</name>
<dbReference type="InterPro" id="IPR001045">
    <property type="entry name" value="Spermi_synthase"/>
</dbReference>
<dbReference type="GeneID" id="116290894"/>
<evidence type="ECO:0000259" key="4">
    <source>
        <dbReference type="PROSITE" id="PS51006"/>
    </source>
</evidence>
<comment type="caution">
    <text evidence="3">Lacks conserved residue(s) required for the propagation of feature annotation.</text>
</comment>
<comment type="similarity">
    <text evidence="1">Belongs to the spermidine/spermine synthase family.</text>
</comment>
<dbReference type="OrthoDB" id="38125at2759"/>
<dbReference type="Proteomes" id="UP000515163">
    <property type="component" value="Unplaced"/>
</dbReference>
<evidence type="ECO:0000313" key="5">
    <source>
        <dbReference type="Proteomes" id="UP000515163"/>
    </source>
</evidence>
<organism evidence="5 6">
    <name type="scientific">Actinia tenebrosa</name>
    <name type="common">Australian red waratah sea anemone</name>
    <dbReference type="NCBI Taxonomy" id="6105"/>
    <lineage>
        <taxon>Eukaryota</taxon>
        <taxon>Metazoa</taxon>
        <taxon>Cnidaria</taxon>
        <taxon>Anthozoa</taxon>
        <taxon>Hexacorallia</taxon>
        <taxon>Actiniaria</taxon>
        <taxon>Actiniidae</taxon>
        <taxon>Actinia</taxon>
    </lineage>
</organism>
<dbReference type="InterPro" id="IPR030374">
    <property type="entry name" value="PABS"/>
</dbReference>
<evidence type="ECO:0000256" key="1">
    <source>
        <dbReference type="ARBA" id="ARBA00007867"/>
    </source>
</evidence>
<dbReference type="PROSITE" id="PS01330">
    <property type="entry name" value="PABS_1"/>
    <property type="match status" value="1"/>
</dbReference>
<dbReference type="Pfam" id="PF17284">
    <property type="entry name" value="Spermine_synt_N"/>
    <property type="match status" value="1"/>
</dbReference>
<sequence>MNRIQNGWFSEVNSQWPGQAMSLEVNSVLFEGKSKYQDILVFKSKTYGTVLVLDGVIQATERDEHSYQEMITFLPLNSHPNPKKVLVIGGGDGGVIREVSKHPSVETIVQCEIDEEVISISKKHLPSLAVGYDSPKLTQ</sequence>
<dbReference type="InterPro" id="IPR030373">
    <property type="entry name" value="PABS_CS"/>
</dbReference>
<feature type="non-terminal residue" evidence="6">
    <location>
        <position position="139"/>
    </location>
</feature>
<dbReference type="PANTHER" id="PTHR11558">
    <property type="entry name" value="SPERMIDINE/SPERMINE SYNTHASE"/>
    <property type="match status" value="1"/>
</dbReference>
<proteinExistence type="inferred from homology"/>
<reference evidence="6" key="1">
    <citation type="submission" date="2025-08" db="UniProtKB">
        <authorList>
            <consortium name="RefSeq"/>
        </authorList>
    </citation>
    <scope>IDENTIFICATION</scope>
</reference>
<dbReference type="Pfam" id="PF01564">
    <property type="entry name" value="Spermine_synth"/>
    <property type="match status" value="1"/>
</dbReference>
<accession>A0A6P8HBT2</accession>
<gene>
    <name evidence="6" type="primary">LOC116290894</name>
</gene>
<dbReference type="InParanoid" id="A0A6P8HBT2"/>
<dbReference type="KEGG" id="aten:116290894"/>
<dbReference type="PANTHER" id="PTHR11558:SF11">
    <property type="entry name" value="SPERMIDINE SYNTHASE"/>
    <property type="match status" value="1"/>
</dbReference>
<evidence type="ECO:0000256" key="2">
    <source>
        <dbReference type="ARBA" id="ARBA00022679"/>
    </source>
</evidence>
<dbReference type="FunFam" id="2.30.140.10:FF:000001">
    <property type="entry name" value="SPE3p Spermidine synthase"/>
    <property type="match status" value="1"/>
</dbReference>
<dbReference type="InterPro" id="IPR037163">
    <property type="entry name" value="Spermidine_synt_N_sf"/>
</dbReference>
<feature type="domain" description="PABS" evidence="4">
    <location>
        <begin position="6"/>
        <end position="139"/>
    </location>
</feature>